<name>A0A919RLP1_9ACTN</name>
<evidence type="ECO:0000256" key="1">
    <source>
        <dbReference type="ARBA" id="ARBA00004141"/>
    </source>
</evidence>
<evidence type="ECO:0000256" key="4">
    <source>
        <dbReference type="ARBA" id="ARBA00023136"/>
    </source>
</evidence>
<dbReference type="GO" id="GO:0005886">
    <property type="term" value="C:plasma membrane"/>
    <property type="evidence" value="ECO:0007669"/>
    <property type="project" value="UniProtKB-SubCell"/>
</dbReference>
<organism evidence="7 8">
    <name type="scientific">Sinosporangium siamense</name>
    <dbReference type="NCBI Taxonomy" id="1367973"/>
    <lineage>
        <taxon>Bacteria</taxon>
        <taxon>Bacillati</taxon>
        <taxon>Actinomycetota</taxon>
        <taxon>Actinomycetes</taxon>
        <taxon>Streptosporangiales</taxon>
        <taxon>Streptosporangiaceae</taxon>
        <taxon>Sinosporangium</taxon>
    </lineage>
</organism>
<reference evidence="7" key="1">
    <citation type="submission" date="2021-01" db="EMBL/GenBank/DDBJ databases">
        <title>Whole genome shotgun sequence of Sinosporangium siamense NBRC 109515.</title>
        <authorList>
            <person name="Komaki H."/>
            <person name="Tamura T."/>
        </authorList>
    </citation>
    <scope>NUCLEOTIDE SEQUENCE</scope>
    <source>
        <strain evidence="7">NBRC 109515</strain>
    </source>
</reference>
<feature type="transmembrane region" description="Helical" evidence="5">
    <location>
        <begin position="66"/>
        <end position="92"/>
    </location>
</feature>
<dbReference type="PANTHER" id="PTHR43759:SF1">
    <property type="entry name" value="GLUCOSE IMPORT SYSTEM PERMEASE PROTEIN GLCT"/>
    <property type="match status" value="1"/>
</dbReference>
<feature type="domain" description="ABC transmembrane type-1" evidence="6">
    <location>
        <begin position="70"/>
        <end position="277"/>
    </location>
</feature>
<dbReference type="InterPro" id="IPR000515">
    <property type="entry name" value="MetI-like"/>
</dbReference>
<dbReference type="RefSeq" id="WP_204031127.1">
    <property type="nucleotide sequence ID" value="NZ_BOOW01000042.1"/>
</dbReference>
<comment type="similarity">
    <text evidence="5">Belongs to the binding-protein-dependent transport system permease family.</text>
</comment>
<evidence type="ECO:0000259" key="6">
    <source>
        <dbReference type="PROSITE" id="PS50928"/>
    </source>
</evidence>
<protein>
    <submittedName>
        <fullName evidence="7">ABC transporter permease</fullName>
    </submittedName>
</protein>
<dbReference type="EMBL" id="BOOW01000042">
    <property type="protein sequence ID" value="GII96097.1"/>
    <property type="molecule type" value="Genomic_DNA"/>
</dbReference>
<keyword evidence="4 5" id="KW-0472">Membrane</keyword>
<comment type="subcellular location">
    <subcellularLocation>
        <location evidence="5">Cell membrane</location>
        <topology evidence="5">Multi-pass membrane protein</topology>
    </subcellularLocation>
    <subcellularLocation>
        <location evidence="1">Membrane</location>
        <topology evidence="1">Multi-pass membrane protein</topology>
    </subcellularLocation>
</comment>
<feature type="transmembrane region" description="Helical" evidence="5">
    <location>
        <begin position="261"/>
        <end position="282"/>
    </location>
</feature>
<dbReference type="InterPro" id="IPR052730">
    <property type="entry name" value="Sugar_ABC_transporter"/>
</dbReference>
<evidence type="ECO:0000313" key="8">
    <source>
        <dbReference type="Proteomes" id="UP000606172"/>
    </source>
</evidence>
<comment type="caution">
    <text evidence="7">The sequence shown here is derived from an EMBL/GenBank/DDBJ whole genome shotgun (WGS) entry which is preliminary data.</text>
</comment>
<keyword evidence="5" id="KW-0813">Transport</keyword>
<evidence type="ECO:0000256" key="5">
    <source>
        <dbReference type="RuleBase" id="RU363032"/>
    </source>
</evidence>
<dbReference type="PANTHER" id="PTHR43759">
    <property type="entry name" value="TREHALOSE TRANSPORT SYSTEM PERMEASE PROTEIN SUGA"/>
    <property type="match status" value="1"/>
</dbReference>
<gene>
    <name evidence="7" type="ORF">Ssi02_63280</name>
</gene>
<feature type="transmembrane region" description="Helical" evidence="5">
    <location>
        <begin position="104"/>
        <end position="127"/>
    </location>
</feature>
<dbReference type="CDD" id="cd06261">
    <property type="entry name" value="TM_PBP2"/>
    <property type="match status" value="1"/>
</dbReference>
<dbReference type="GO" id="GO:0055085">
    <property type="term" value="P:transmembrane transport"/>
    <property type="evidence" value="ECO:0007669"/>
    <property type="project" value="InterPro"/>
</dbReference>
<feature type="transmembrane region" description="Helical" evidence="5">
    <location>
        <begin position="200"/>
        <end position="218"/>
    </location>
</feature>
<evidence type="ECO:0000256" key="2">
    <source>
        <dbReference type="ARBA" id="ARBA00022692"/>
    </source>
</evidence>
<proteinExistence type="inferred from homology"/>
<keyword evidence="3 5" id="KW-1133">Transmembrane helix</keyword>
<dbReference type="Proteomes" id="UP000606172">
    <property type="component" value="Unassembled WGS sequence"/>
</dbReference>
<evidence type="ECO:0000256" key="3">
    <source>
        <dbReference type="ARBA" id="ARBA00022989"/>
    </source>
</evidence>
<dbReference type="SUPFAM" id="SSF161098">
    <property type="entry name" value="MetI-like"/>
    <property type="match status" value="1"/>
</dbReference>
<dbReference type="Gene3D" id="1.10.3720.10">
    <property type="entry name" value="MetI-like"/>
    <property type="match status" value="1"/>
</dbReference>
<keyword evidence="8" id="KW-1185">Reference proteome</keyword>
<evidence type="ECO:0000313" key="7">
    <source>
        <dbReference type="EMBL" id="GII96097.1"/>
    </source>
</evidence>
<dbReference type="PROSITE" id="PS50928">
    <property type="entry name" value="ABC_TM1"/>
    <property type="match status" value="1"/>
</dbReference>
<dbReference type="Pfam" id="PF00528">
    <property type="entry name" value="BPD_transp_1"/>
    <property type="match status" value="1"/>
</dbReference>
<accession>A0A919RLP1</accession>
<feature type="transmembrane region" description="Helical" evidence="5">
    <location>
        <begin position="12"/>
        <end position="30"/>
    </location>
</feature>
<keyword evidence="2 5" id="KW-0812">Transmembrane</keyword>
<dbReference type="AlphaFoldDB" id="A0A919RLP1"/>
<feature type="transmembrane region" description="Helical" evidence="5">
    <location>
        <begin position="160"/>
        <end position="179"/>
    </location>
</feature>
<sequence length="299" mass="32185">MVDPRQGRTAVPLVLPTLLTLGVVVVFPLFQAVRLSMYGENADLDVVFRGIANFTDFLVGPLSGQFWIALGNTTLFTVVSVTLELAIGLGMAMAMHHVVRGRGLLRAAVLVPWAVPTAMAALLWKWIFTPHGVANAVLGTDIVWGAEAWASRLAVVVADVWKTAPFMALLILAGLQVIPRELYEAARVDGAGAWQRFRRVTLPMIHGALLVAVLMRMLDALRVFDLPFLFAGSADNEDLVTLSMLGYKYAVQQADTGSGSAVALLTLLYVAVVAYLFVRLLGADALGTRSARKAGGRRS</sequence>
<dbReference type="InterPro" id="IPR035906">
    <property type="entry name" value="MetI-like_sf"/>
</dbReference>